<accession>A0A445BNK3</accession>
<evidence type="ECO:0000256" key="8">
    <source>
        <dbReference type="ARBA" id="ARBA00022759"/>
    </source>
</evidence>
<protein>
    <recommendedName>
        <fullName evidence="5">Ribonuclease H</fullName>
        <ecNumber evidence="4">3.1.26.4</ecNumber>
    </recommendedName>
</protein>
<dbReference type="InterPro" id="IPR037056">
    <property type="entry name" value="RNase_H1_N_sf"/>
</dbReference>
<feature type="domain" description="Ribonuclease H1 N-terminal" evidence="12">
    <location>
        <begin position="81"/>
        <end position="123"/>
    </location>
</feature>
<dbReference type="EMBL" id="SDMP01000009">
    <property type="protein sequence ID" value="RYR40257.1"/>
    <property type="molecule type" value="Genomic_DNA"/>
</dbReference>
<dbReference type="GO" id="GO:0046872">
    <property type="term" value="F:metal ion binding"/>
    <property type="evidence" value="ECO:0007669"/>
    <property type="project" value="UniProtKB-KW"/>
</dbReference>
<dbReference type="FunFam" id="3.40.970.10:FF:000002">
    <property type="entry name" value="Ribonuclease H"/>
    <property type="match status" value="1"/>
</dbReference>
<feature type="region of interest" description="Disordered" evidence="11">
    <location>
        <begin position="129"/>
        <end position="153"/>
    </location>
</feature>
<evidence type="ECO:0000256" key="5">
    <source>
        <dbReference type="ARBA" id="ARBA00017721"/>
    </source>
</evidence>
<reference evidence="13 14" key="1">
    <citation type="submission" date="2019-01" db="EMBL/GenBank/DDBJ databases">
        <title>Sequencing of cultivated peanut Arachis hypogaea provides insights into genome evolution and oil improvement.</title>
        <authorList>
            <person name="Chen X."/>
        </authorList>
    </citation>
    <scope>NUCLEOTIDE SEQUENCE [LARGE SCALE GENOMIC DNA]</scope>
    <source>
        <strain evidence="14">cv. Fuhuasheng</strain>
        <tissue evidence="13">Leaves</tissue>
    </source>
</reference>
<name>A0A445BNK3_ARAHY</name>
<evidence type="ECO:0000256" key="9">
    <source>
        <dbReference type="ARBA" id="ARBA00022801"/>
    </source>
</evidence>
<keyword evidence="8" id="KW-0255">Endonuclease</keyword>
<dbReference type="InterPro" id="IPR009027">
    <property type="entry name" value="Ribosomal_bL9/RNase_H1_N"/>
</dbReference>
<evidence type="ECO:0000256" key="3">
    <source>
        <dbReference type="ARBA" id="ARBA00005300"/>
    </source>
</evidence>
<comment type="caution">
    <text evidence="13">The sequence shown here is derived from an EMBL/GenBank/DDBJ whole genome shotgun (WGS) entry which is preliminary data.</text>
</comment>
<comment type="cofactor">
    <cofactor evidence="1">
        <name>Mg(2+)</name>
        <dbReference type="ChEBI" id="CHEBI:18420"/>
    </cofactor>
</comment>
<keyword evidence="7" id="KW-0479">Metal-binding</keyword>
<evidence type="ECO:0000256" key="7">
    <source>
        <dbReference type="ARBA" id="ARBA00022723"/>
    </source>
</evidence>
<evidence type="ECO:0000256" key="1">
    <source>
        <dbReference type="ARBA" id="ARBA00001946"/>
    </source>
</evidence>
<evidence type="ECO:0000313" key="13">
    <source>
        <dbReference type="EMBL" id="RYR40257.1"/>
    </source>
</evidence>
<evidence type="ECO:0000313" key="14">
    <source>
        <dbReference type="Proteomes" id="UP000289738"/>
    </source>
</evidence>
<dbReference type="GO" id="GO:0004523">
    <property type="term" value="F:RNA-DNA hybrid ribonuclease activity"/>
    <property type="evidence" value="ECO:0007669"/>
    <property type="project" value="UniProtKB-EC"/>
</dbReference>
<dbReference type="SUPFAM" id="SSF55658">
    <property type="entry name" value="L9 N-domain-like"/>
    <property type="match status" value="1"/>
</dbReference>
<evidence type="ECO:0000256" key="10">
    <source>
        <dbReference type="ARBA" id="ARBA00022842"/>
    </source>
</evidence>
<dbReference type="STRING" id="3818.A0A445BNK3"/>
<evidence type="ECO:0000256" key="11">
    <source>
        <dbReference type="SAM" id="MobiDB-lite"/>
    </source>
</evidence>
<sequence>MRYGFVTLAYKLISLHKQRTRHFFKRQCLSQQFCATVEAEAASSVSNKRKFSLKLNFNKVCQTDESRDLIKIIIMSKNEDKHYVVWKGREPGIYKSWDDANAQVNGYSRNSFKGFDSYPEAKEAYNRPSLWESDKGSSHSQSAESKSYGSSTSGVTSAGSYQSNAGYQWQRSKKILFLQDFYSPSRVSFSVISIDTRTQRCPLQLKIMARSNFNI</sequence>
<dbReference type="EC" id="3.1.26.4" evidence="4"/>
<gene>
    <name evidence="13" type="ORF">Ahy_A09g045979</name>
</gene>
<dbReference type="Gene3D" id="3.40.970.10">
    <property type="entry name" value="Ribonuclease H1, N-terminal domain"/>
    <property type="match status" value="1"/>
</dbReference>
<keyword evidence="6" id="KW-0540">Nuclease</keyword>
<comment type="similarity">
    <text evidence="3">Belongs to the RNase H family.</text>
</comment>
<dbReference type="AlphaFoldDB" id="A0A445BNK3"/>
<evidence type="ECO:0000256" key="6">
    <source>
        <dbReference type="ARBA" id="ARBA00022722"/>
    </source>
</evidence>
<proteinExistence type="inferred from homology"/>
<dbReference type="InterPro" id="IPR011320">
    <property type="entry name" value="RNase_H1_N"/>
</dbReference>
<feature type="compositionally biased region" description="Low complexity" evidence="11">
    <location>
        <begin position="142"/>
        <end position="153"/>
    </location>
</feature>
<keyword evidence="14" id="KW-1185">Reference proteome</keyword>
<keyword evidence="10" id="KW-0460">Magnesium</keyword>
<evidence type="ECO:0000259" key="12">
    <source>
        <dbReference type="Pfam" id="PF01693"/>
    </source>
</evidence>
<evidence type="ECO:0000256" key="2">
    <source>
        <dbReference type="ARBA" id="ARBA00004065"/>
    </source>
</evidence>
<dbReference type="Pfam" id="PF01693">
    <property type="entry name" value="Cauli_VI"/>
    <property type="match status" value="1"/>
</dbReference>
<comment type="function">
    <text evidence="2">Endonuclease that specifically degrades the RNA of RNA-DNA hybrids.</text>
</comment>
<organism evidence="13 14">
    <name type="scientific">Arachis hypogaea</name>
    <name type="common">Peanut</name>
    <dbReference type="NCBI Taxonomy" id="3818"/>
    <lineage>
        <taxon>Eukaryota</taxon>
        <taxon>Viridiplantae</taxon>
        <taxon>Streptophyta</taxon>
        <taxon>Embryophyta</taxon>
        <taxon>Tracheophyta</taxon>
        <taxon>Spermatophyta</taxon>
        <taxon>Magnoliopsida</taxon>
        <taxon>eudicotyledons</taxon>
        <taxon>Gunneridae</taxon>
        <taxon>Pentapetalae</taxon>
        <taxon>rosids</taxon>
        <taxon>fabids</taxon>
        <taxon>Fabales</taxon>
        <taxon>Fabaceae</taxon>
        <taxon>Papilionoideae</taxon>
        <taxon>50 kb inversion clade</taxon>
        <taxon>dalbergioids sensu lato</taxon>
        <taxon>Dalbergieae</taxon>
        <taxon>Pterocarpus clade</taxon>
        <taxon>Arachis</taxon>
    </lineage>
</organism>
<dbReference type="Proteomes" id="UP000289738">
    <property type="component" value="Chromosome A09"/>
</dbReference>
<keyword evidence="9" id="KW-0378">Hydrolase</keyword>
<evidence type="ECO:0000256" key="4">
    <source>
        <dbReference type="ARBA" id="ARBA00012180"/>
    </source>
</evidence>